<protein>
    <submittedName>
        <fullName evidence="3">RHS repeat-associated core domain-containing protein</fullName>
    </submittedName>
</protein>
<gene>
    <name evidence="3" type="ORF">KK083_19090</name>
</gene>
<evidence type="ECO:0000259" key="1">
    <source>
        <dbReference type="Pfam" id="PF19081"/>
    </source>
</evidence>
<dbReference type="PANTHER" id="PTHR32305">
    <property type="match status" value="1"/>
</dbReference>
<dbReference type="Gene3D" id="2.180.10.10">
    <property type="entry name" value="RHS repeat-associated core"/>
    <property type="match status" value="2"/>
</dbReference>
<dbReference type="InterPro" id="IPR050708">
    <property type="entry name" value="T6SS_VgrG/RHS"/>
</dbReference>
<dbReference type="RefSeq" id="WP_254166287.1">
    <property type="nucleotide sequence ID" value="NZ_JAHESF010000020.1"/>
</dbReference>
<keyword evidence="4" id="KW-1185">Reference proteome</keyword>
<dbReference type="InterPro" id="IPR045619">
    <property type="entry name" value="DUF6443"/>
</dbReference>
<reference evidence="3 4" key="1">
    <citation type="submission" date="2021-05" db="EMBL/GenBank/DDBJ databases">
        <title>A Polyphasic approach of four new species of the genus Ohtaekwangia: Ohtaekwangia histidinii sp. nov., Ohtaekwangia cretensis sp. nov., Ohtaekwangia indiensis sp. nov., Ohtaekwangia reichenbachii sp. nov. from diverse environment.</title>
        <authorList>
            <person name="Octaviana S."/>
        </authorList>
    </citation>
    <scope>NUCLEOTIDE SEQUENCE [LARGE SCALE GENOMIC DNA]</scope>
    <source>
        <strain evidence="3 4">PWU4</strain>
    </source>
</reference>
<feature type="domain" description="Ig-like" evidence="1">
    <location>
        <begin position="182"/>
        <end position="263"/>
    </location>
</feature>
<dbReference type="Pfam" id="PF20041">
    <property type="entry name" value="DUF6443"/>
    <property type="match status" value="1"/>
</dbReference>
<evidence type="ECO:0000313" key="3">
    <source>
        <dbReference type="EMBL" id="MBT1699008.1"/>
    </source>
</evidence>
<evidence type="ECO:0000259" key="2">
    <source>
        <dbReference type="Pfam" id="PF20041"/>
    </source>
</evidence>
<organism evidence="3 4">
    <name type="scientific">Chryseosolibacter histidini</name>
    <dbReference type="NCBI Taxonomy" id="2782349"/>
    <lineage>
        <taxon>Bacteria</taxon>
        <taxon>Pseudomonadati</taxon>
        <taxon>Bacteroidota</taxon>
        <taxon>Cytophagia</taxon>
        <taxon>Cytophagales</taxon>
        <taxon>Chryseotaleaceae</taxon>
        <taxon>Chryseosolibacter</taxon>
    </lineage>
</organism>
<name>A0AAP2GPD8_9BACT</name>
<dbReference type="Pfam" id="PF19081">
    <property type="entry name" value="Ig_7"/>
    <property type="match status" value="3"/>
</dbReference>
<sequence length="1832" mass="201123">MLVCLNFYSASAQVVGETVRYSYLAGTTPVPQKNGAVTSPNGVIVGSSRTFDSGTQEYTEHLDVRWDIKGPATVELKSGSANVIYTWNVTVSCGSGILPTVDYVSKHCGPAEVPISVTPAVAGSEVRWYYTSSPTETTPFLVGTSYSPTVSSTTTYYVSTYSSYSLCETARKPVTITINPFPGAPTTAGTFLKCGPGTITLSGSPGSNANSLRWYDDTETLLPVVAPGLSYQPDLTETTSFFISSYSTSTGCESQSKIPIQAVIGSVPAKPENTTDDWIYGSGSVKLSVAIADPALQVQWFTNPAATGTPAATGSQITTSMLSTTTPYYVRSVTPEGCASDTAWVYARVVTNLVSPSNLRSEAILQRDVKDDTQANALNLAGKQTQQVYFDGMGRPVQTVVYKGSPMQKDVVQPVEYDGLGRSSKQYLPYANGADGSYKSAYRTDQLSFYNASNDKIINDSVPYAVSEFEKSPMGRLLKQGGPGKLWQPETTHANRVAYSYNTGAVSDALEEVRKFNADGSSTGFYAANKLNRIQTTDADGLLKVVFTDSEGRTIARKDQLQETIDNVMVSWLETYYIYDDLGQVRYMIPPKGVAALKSAGWTLTQTLKDNHTHQFLYDARGRIVEKKVPGQAPMYYVYDQLNRLVLSQDGILRADKKWIFIKYDRAGRPVIQGLYKNTTQTTRADVQDLLTPLYKTGNNEYPENAWFETRASVLHGYSNNCFPKTNSDNSALEIQIVNFYDGYDFDDADAVADFAYVNQSLPGEDKQSQGGGYGMPTGSKKLVLGSNTWLYSYIFYDQAGRAIQVRSGNHLNPSALDDLATLVYAFDGRVLCRKTYHNAGAGKQTTVVNTYEYDHAGRLKRVYQNNNNASSSQLVAMYQYNEAGQLVAKKLHKTGGYTITPDPSIGQPGVTYSNEINAPPDAVQPVFVAKTAIRLKPGFTFQGTANDKFKARIGLSEADALVFNESSEQFMQVVDYRYDIRGMLTSINNAALNVDENNGDTNDYFGMELLYNGTDSGLGNTGRFNGNISAVKWKVAGTTTGVQGQKSYTFAYDKSNKLKTANFRARGAGAWDVETGVHNESVAYDHNGNINTLQRNQRKHQLSPSLIASYTAETMDDLTFSYNAGAGDRLEKVQDASGKAAGFKNGTNDAGSVDYTYDINGNVTADDNKGIQSITYNYLGKPSVINFTDGRKIEYTYDAVGTKLTMKTFQGASLQSTTDYAGAFVYENGTLSFFSSPEGRVVKKGSELEYQYSIADHQGNTRVVFSSATPSASAKTTDFESSTNTDFQNYPVSAGARSSLPLFNKTPGGTYSQMLKGSTNSQIGVARSFKVYPGDKVKIEAYAKYFNPTANSSNLGGYATALLGAFQLPTPAPGETGTPSSGLNTWGSAVATGGGPGNTTYPKAFVNILLFDKDFNFLDVAYDQINGGEQVNESPNVPHDQMMKEYTVKEAGYAFVYISNDNPTQVEVYFDDVTITHTPTNIIQYNEYYPFGLQAATSWTRENNKNDYLYNAGTELNAISGWYETFFRSYDPVLGRFMQIDPMASVTHTLSPYQYADCNPVLFNDPSGLLRAPRDLNSADWSGWTSFVSGGGGGVSRVDWSSQYRDVDANAMFMFKREFNSYYGIENDRDRFDFAREVGTTVYEDGKLTSAVGVNGIGDGNGNIIPGTEEYIIYDQQGGQEWFRTFLMENFGDEIRGLNRLAKESGQRLAWWIDAEGKYASDPGIPGDTRRIKERNTTYVSIHAYPLAKAMAGDPRLLYVVVAHELVHATDIINGNRDFWYDWYGEIMGHQIMEHHAYTRSAEIEKQMGVNFGGAMGLFKFHVTEDYLNLR</sequence>
<comment type="caution">
    <text evidence="3">The sequence shown here is derived from an EMBL/GenBank/DDBJ whole genome shotgun (WGS) entry which is preliminary data.</text>
</comment>
<accession>A0AAP2GPD8</accession>
<feature type="domain" description="Ig-like" evidence="1">
    <location>
        <begin position="268"/>
        <end position="342"/>
    </location>
</feature>
<dbReference type="Proteomes" id="UP001319200">
    <property type="component" value="Unassembled WGS sequence"/>
</dbReference>
<dbReference type="PANTHER" id="PTHR32305:SF15">
    <property type="entry name" value="PROTEIN RHSA-RELATED"/>
    <property type="match status" value="1"/>
</dbReference>
<dbReference type="EMBL" id="JAHESF010000020">
    <property type="protein sequence ID" value="MBT1699008.1"/>
    <property type="molecule type" value="Genomic_DNA"/>
</dbReference>
<proteinExistence type="predicted"/>
<feature type="domain" description="DUF6443" evidence="2">
    <location>
        <begin position="369"/>
        <end position="499"/>
    </location>
</feature>
<evidence type="ECO:0000313" key="4">
    <source>
        <dbReference type="Proteomes" id="UP001319200"/>
    </source>
</evidence>
<dbReference type="NCBIfam" id="TIGR03696">
    <property type="entry name" value="Rhs_assc_core"/>
    <property type="match status" value="1"/>
</dbReference>
<dbReference type="InterPro" id="IPR022385">
    <property type="entry name" value="Rhs_assc_core"/>
</dbReference>
<dbReference type="InterPro" id="IPR044023">
    <property type="entry name" value="Ig_7"/>
</dbReference>
<feature type="domain" description="Ig-like" evidence="1">
    <location>
        <begin position="99"/>
        <end position="180"/>
    </location>
</feature>